<feature type="transmembrane region" description="Helical" evidence="2">
    <location>
        <begin position="50"/>
        <end position="74"/>
    </location>
</feature>
<dbReference type="EMBL" id="AP035768">
    <property type="protein sequence ID" value="BFO21100.1"/>
    <property type="molecule type" value="Genomic_DNA"/>
</dbReference>
<evidence type="ECO:0000256" key="1">
    <source>
        <dbReference type="SAM" id="MobiDB-lite"/>
    </source>
</evidence>
<keyword evidence="2" id="KW-0812">Transmembrane</keyword>
<evidence type="ECO:0000313" key="3">
    <source>
        <dbReference type="EMBL" id="BFO21100.1"/>
    </source>
</evidence>
<name>A0AAT9HUC7_9ACTN</name>
<protein>
    <recommendedName>
        <fullName evidence="4">Serine/threonine protein kinase</fullName>
    </recommendedName>
</protein>
<accession>A0AAT9HUC7</accession>
<keyword evidence="2" id="KW-1133">Transmembrane helix</keyword>
<proteinExistence type="predicted"/>
<feature type="region of interest" description="Disordered" evidence="1">
    <location>
        <begin position="1"/>
        <end position="22"/>
    </location>
</feature>
<reference evidence="3" key="2">
    <citation type="submission" date="2024-07" db="EMBL/GenBank/DDBJ databases">
        <title>Streptomyces haneummycinica sp. nov., a new antibiotic-producing actinobacterium isolated from marine sediment.</title>
        <authorList>
            <person name="Uemura M."/>
            <person name="Hamada M."/>
            <person name="Hirano S."/>
            <person name="Kobayashi K."/>
            <person name="Ohshiro T."/>
            <person name="Kobayashi T."/>
            <person name="Terahara T."/>
        </authorList>
    </citation>
    <scope>NUCLEOTIDE SEQUENCE</scope>
    <source>
        <strain evidence="3">KM77-8</strain>
    </source>
</reference>
<reference evidence="3" key="1">
    <citation type="submission" date="2024-06" db="EMBL/GenBank/DDBJ databases">
        <authorList>
            <consortium name="consrtm"/>
            <person name="Uemura M."/>
            <person name="Terahara T."/>
        </authorList>
    </citation>
    <scope>NUCLEOTIDE SEQUENCE</scope>
    <source>
        <strain evidence="3">KM77-8</strain>
    </source>
</reference>
<dbReference type="AlphaFoldDB" id="A0AAT9HUC7"/>
<organism evidence="3">
    <name type="scientific">Streptomyces haneummycinicus</name>
    <dbReference type="NCBI Taxonomy" id="3074435"/>
    <lineage>
        <taxon>Bacteria</taxon>
        <taxon>Bacillati</taxon>
        <taxon>Actinomycetota</taxon>
        <taxon>Actinomycetes</taxon>
        <taxon>Kitasatosporales</taxon>
        <taxon>Streptomycetaceae</taxon>
        <taxon>Streptomyces</taxon>
    </lineage>
</organism>
<sequence>MISTPLAPGAAPPNTSDLNLFDGTRPLRTVPAAAVAVPAPEPPRRRRRGVLFVAAGAVVAVVGAAGWAAGMFSYETPSRDGAAPKDVRESVPDVSGTPSASLLAEASPTAPVSSSAPSEAPSASASPSGSASASASPSESAPTPSSSPSEAATPSSAPPTSAPAEAPTEEEADDGTGPVLRRGTGGRRWSSYSSG</sequence>
<keyword evidence="2" id="KW-0472">Membrane</keyword>
<feature type="compositionally biased region" description="Basic and acidic residues" evidence="1">
    <location>
        <begin position="82"/>
        <end position="91"/>
    </location>
</feature>
<evidence type="ECO:0000256" key="2">
    <source>
        <dbReference type="SAM" id="Phobius"/>
    </source>
</evidence>
<feature type="compositionally biased region" description="Low complexity" evidence="1">
    <location>
        <begin position="104"/>
        <end position="155"/>
    </location>
</feature>
<feature type="region of interest" description="Disordered" evidence="1">
    <location>
        <begin position="76"/>
        <end position="195"/>
    </location>
</feature>
<evidence type="ECO:0008006" key="4">
    <source>
        <dbReference type="Google" id="ProtNLM"/>
    </source>
</evidence>
<gene>
    <name evidence="3" type="ORF">SHKM778_74880</name>
</gene>